<keyword evidence="9" id="KW-0805">Transcription regulation</keyword>
<dbReference type="PANTHER" id="PTHR43547:SF2">
    <property type="entry name" value="HYBRID SIGNAL TRANSDUCTION HISTIDINE KINASE C"/>
    <property type="match status" value="1"/>
</dbReference>
<dbReference type="SUPFAM" id="SSF47384">
    <property type="entry name" value="Homodimeric domain of signal transducing histidine kinase"/>
    <property type="match status" value="1"/>
</dbReference>
<sequence>MRRAALYGYGLLVLLAGLVYTGFAQDMPVNGVKRYFRGISVDKGLSQSTVFAIVQDTLGFMWMATQDGLNRYDGESFAVYRPSKGDKNSLQSNYIRSIYLDHKGALWIGGNQGVSRYDYTSNNFQNYKLPRKSGEWYISSIIQDAGKLVWVSSTSGELFYLDRQSDQFKQVNFDASAHGIKSVTHLALLKNTLLVGTDVGLFKMNAGTRKLSAINLGASKPRINELFMEGQWLWIGTEGNGLIKYNLLNGSTSQYLHQVTQTQSLADNDVRGISKDTQGNIWLGTFRGLSILEPETGIFQNYYHQSSIPYTLNQNSVRCIYRDKQDGMWMGTFYGGINYYHQNDIKFNLLNQNTGGVSLNDQVVNVIRQDKSGNFWIGTNDKGLNYWNRKTGSIKYYTYKESGTGSLSSNNIKSIAFDPSGKLLVGTHNAGLNLLDPASGSSRVYRHSAANPESISGDMVYALLKDRQNRIWVGTRTGFDQFNTGSNSFSHIYIDKAGKRLTSDEVTYLLEDSKNRIWIGTTDGVNIFYPDNMLFDPFPGSILSNDVVNCIAEDKKQRIWVGTRDGLNLFDEGTRSFISFNTRKDFLKGTIYGIQPDDEGLLWISTNKGLVKFNPDTRQVQVFDNKDGLQNNQFNLYAFCKASDGMMLFGGINGISYFYPKDLKQNKQQLKVTFTGLEVFNKTVVPDDGYDVLDRHIDQAEKLTFRHELKQFSIFFNAFNYIAPNKTKYQYKLDGFDTDWQLTENVSKASYTNLQPGTYKFHVKAVGPLGESSAVKSLEIIVSPPWWNSNWFYLLVSMLAAGAGYMVYKVVSERIRTLHQLKLERMEREKVNYINQMKMDFFTNVSHEFRTPLTLILAPLEELLSKPSADKSLRKHHEMMLLNAKRLYHLVDQLFEFKKTELGTKKLKVNKADMVSFIHEVYSSFVTLSDKNHIKYTFNSTEAKLSFYFDKDAIEKILFNLLSNAFKYTSAGGTIAVELSKKNGNALIKVSDSGIGIDPQHQGRIFDRFYQVNGQEMNLGSGVGLAFTRRLVELHHGQITVDSALGEGASFLVSLPVDDEQYDADEHTEHVNYALSVENEPYKTEGPELVETTESDPANEKEKLLVIDDNREIVAYLSNYFSNTYRVRTAYDGREALELLEEEQVDLIICDVMMPELDGIHFCKKIKQNIQTCHIPVVLLTAKNETDHQIKGLEVGADDYVTKPFSIALLEAKLQNIVRSRKRLKEYYSSSTEIIPENIAFNTLDEDFLREAIAIIENHITESDFSVDKFSREIGMSRSNLYLKLKAITGESATDFIKRIRFKKAVELMESRQYTIAQVAYMSGFNSPSYFSTAFKQYYDCMPTEYLAKKDLERNP</sequence>
<dbReference type="SUPFAM" id="SSF63829">
    <property type="entry name" value="Calcium-dependent phosphotriesterase"/>
    <property type="match status" value="3"/>
</dbReference>
<dbReference type="GO" id="GO:0003700">
    <property type="term" value="F:DNA-binding transcription factor activity"/>
    <property type="evidence" value="ECO:0007669"/>
    <property type="project" value="InterPro"/>
</dbReference>
<dbReference type="GO" id="GO:0005524">
    <property type="term" value="F:ATP binding"/>
    <property type="evidence" value="ECO:0007669"/>
    <property type="project" value="UniProtKB-KW"/>
</dbReference>
<evidence type="ECO:0000256" key="2">
    <source>
        <dbReference type="ARBA" id="ARBA00012438"/>
    </source>
</evidence>
<evidence type="ECO:0000256" key="5">
    <source>
        <dbReference type="ARBA" id="ARBA00022741"/>
    </source>
</evidence>
<evidence type="ECO:0000256" key="4">
    <source>
        <dbReference type="ARBA" id="ARBA00022679"/>
    </source>
</evidence>
<dbReference type="OrthoDB" id="9809670at2"/>
<dbReference type="Pfam" id="PF07495">
    <property type="entry name" value="Y_Y_Y"/>
    <property type="match status" value="1"/>
</dbReference>
<feature type="modified residue" description="4-aspartylphosphate" evidence="11">
    <location>
        <position position="1151"/>
    </location>
</feature>
<evidence type="ECO:0000259" key="12">
    <source>
        <dbReference type="PROSITE" id="PS01124"/>
    </source>
</evidence>
<dbReference type="Gene3D" id="1.10.10.60">
    <property type="entry name" value="Homeodomain-like"/>
    <property type="match status" value="1"/>
</dbReference>
<dbReference type="PROSITE" id="PS01124">
    <property type="entry name" value="HTH_ARAC_FAMILY_2"/>
    <property type="match status" value="1"/>
</dbReference>
<dbReference type="PANTHER" id="PTHR43547">
    <property type="entry name" value="TWO-COMPONENT HISTIDINE KINASE"/>
    <property type="match status" value="1"/>
</dbReference>
<dbReference type="Gene3D" id="2.60.40.10">
    <property type="entry name" value="Immunoglobulins"/>
    <property type="match status" value="1"/>
</dbReference>
<dbReference type="PROSITE" id="PS50110">
    <property type="entry name" value="RESPONSE_REGULATORY"/>
    <property type="match status" value="1"/>
</dbReference>
<dbReference type="RefSeq" id="WP_084236548.1">
    <property type="nucleotide sequence ID" value="NZ_FWXT01000001.1"/>
</dbReference>
<keyword evidence="7" id="KW-0067">ATP-binding</keyword>
<keyword evidence="4" id="KW-0808">Transferase</keyword>
<dbReference type="PROSITE" id="PS50109">
    <property type="entry name" value="HIS_KIN"/>
    <property type="match status" value="1"/>
</dbReference>
<dbReference type="Pfam" id="PF00072">
    <property type="entry name" value="Response_reg"/>
    <property type="match status" value="1"/>
</dbReference>
<evidence type="ECO:0000256" key="3">
    <source>
        <dbReference type="ARBA" id="ARBA00022553"/>
    </source>
</evidence>
<dbReference type="InterPro" id="IPR004358">
    <property type="entry name" value="Sig_transdc_His_kin-like_C"/>
</dbReference>
<dbReference type="GO" id="GO:0043565">
    <property type="term" value="F:sequence-specific DNA binding"/>
    <property type="evidence" value="ECO:0007669"/>
    <property type="project" value="InterPro"/>
</dbReference>
<dbReference type="InterPro" id="IPR036097">
    <property type="entry name" value="HisK_dim/P_sf"/>
</dbReference>
<dbReference type="FunFam" id="3.40.50.2300:FF:000138">
    <property type="entry name" value="Two-component system sensor histidine kinase/response regulator"/>
    <property type="match status" value="1"/>
</dbReference>
<dbReference type="InterPro" id="IPR011123">
    <property type="entry name" value="Y_Y_Y"/>
</dbReference>
<keyword evidence="6 15" id="KW-0418">Kinase</keyword>
<dbReference type="InterPro" id="IPR036890">
    <property type="entry name" value="HATPase_C_sf"/>
</dbReference>
<dbReference type="InterPro" id="IPR011110">
    <property type="entry name" value="Reg_prop"/>
</dbReference>
<dbReference type="Gene3D" id="1.10.287.130">
    <property type="match status" value="1"/>
</dbReference>
<dbReference type="Pfam" id="PF02518">
    <property type="entry name" value="HATPase_c"/>
    <property type="match status" value="1"/>
</dbReference>
<evidence type="ECO:0000313" key="15">
    <source>
        <dbReference type="EMBL" id="SMC40045.1"/>
    </source>
</evidence>
<feature type="domain" description="HTH araC/xylS-type" evidence="12">
    <location>
        <begin position="1250"/>
        <end position="1349"/>
    </location>
</feature>
<feature type="domain" description="Response regulatory" evidence="14">
    <location>
        <begin position="1103"/>
        <end position="1218"/>
    </location>
</feature>
<dbReference type="InterPro" id="IPR018060">
    <property type="entry name" value="HTH_AraC"/>
</dbReference>
<name>A0A1W1YV06_9SPHI</name>
<dbReference type="CDD" id="cd17574">
    <property type="entry name" value="REC_OmpR"/>
    <property type="match status" value="1"/>
</dbReference>
<dbReference type="PRINTS" id="PR00344">
    <property type="entry name" value="BCTRLSENSOR"/>
</dbReference>
<dbReference type="InterPro" id="IPR013783">
    <property type="entry name" value="Ig-like_fold"/>
</dbReference>
<keyword evidence="5" id="KW-0547">Nucleotide-binding</keyword>
<dbReference type="SMART" id="SM00448">
    <property type="entry name" value="REC"/>
    <property type="match status" value="1"/>
</dbReference>
<dbReference type="InterPro" id="IPR005467">
    <property type="entry name" value="His_kinase_dom"/>
</dbReference>
<evidence type="ECO:0000256" key="8">
    <source>
        <dbReference type="ARBA" id="ARBA00023012"/>
    </source>
</evidence>
<dbReference type="CDD" id="cd00082">
    <property type="entry name" value="HisKA"/>
    <property type="match status" value="1"/>
</dbReference>
<keyword evidence="16" id="KW-1185">Reference proteome</keyword>
<dbReference type="SUPFAM" id="SSF52172">
    <property type="entry name" value="CheY-like"/>
    <property type="match status" value="1"/>
</dbReference>
<protein>
    <recommendedName>
        <fullName evidence="2">histidine kinase</fullName>
        <ecNumber evidence="2">2.7.13.3</ecNumber>
    </recommendedName>
</protein>
<dbReference type="InterPro" id="IPR009057">
    <property type="entry name" value="Homeodomain-like_sf"/>
</dbReference>
<proteinExistence type="predicted"/>
<dbReference type="Gene3D" id="3.30.565.10">
    <property type="entry name" value="Histidine kinase-like ATPase, C-terminal domain"/>
    <property type="match status" value="1"/>
</dbReference>
<dbReference type="InterPro" id="IPR011006">
    <property type="entry name" value="CheY-like_superfamily"/>
</dbReference>
<dbReference type="Pfam" id="PF00512">
    <property type="entry name" value="HisKA"/>
    <property type="match status" value="1"/>
</dbReference>
<dbReference type="InterPro" id="IPR001789">
    <property type="entry name" value="Sig_transdc_resp-reg_receiver"/>
</dbReference>
<dbReference type="STRING" id="151894.SAMN04488524_0194"/>
<evidence type="ECO:0000256" key="7">
    <source>
        <dbReference type="ARBA" id="ARBA00022840"/>
    </source>
</evidence>
<dbReference type="Gene3D" id="3.40.50.2300">
    <property type="match status" value="1"/>
</dbReference>
<evidence type="ECO:0000259" key="13">
    <source>
        <dbReference type="PROSITE" id="PS50109"/>
    </source>
</evidence>
<evidence type="ECO:0000256" key="6">
    <source>
        <dbReference type="ARBA" id="ARBA00022777"/>
    </source>
</evidence>
<evidence type="ECO:0000259" key="14">
    <source>
        <dbReference type="PROSITE" id="PS50110"/>
    </source>
</evidence>
<dbReference type="Pfam" id="PF12833">
    <property type="entry name" value="HTH_18"/>
    <property type="match status" value="1"/>
</dbReference>
<dbReference type="Gene3D" id="2.130.10.10">
    <property type="entry name" value="YVTN repeat-like/Quinoprotein amine dehydrogenase"/>
    <property type="match status" value="2"/>
</dbReference>
<keyword evidence="8" id="KW-0902">Two-component regulatory system</keyword>
<dbReference type="InterPro" id="IPR003594">
    <property type="entry name" value="HATPase_dom"/>
</dbReference>
<dbReference type="EC" id="2.7.13.3" evidence="2"/>
<keyword evidence="10" id="KW-0804">Transcription</keyword>
<dbReference type="SUPFAM" id="SSF46689">
    <property type="entry name" value="Homeodomain-like"/>
    <property type="match status" value="1"/>
</dbReference>
<dbReference type="Pfam" id="PF07494">
    <property type="entry name" value="Reg_prop"/>
    <property type="match status" value="7"/>
</dbReference>
<evidence type="ECO:0000256" key="11">
    <source>
        <dbReference type="PROSITE-ProRule" id="PRU00169"/>
    </source>
</evidence>
<dbReference type="InterPro" id="IPR003661">
    <property type="entry name" value="HisK_dim/P_dom"/>
</dbReference>
<dbReference type="SUPFAM" id="SSF55874">
    <property type="entry name" value="ATPase domain of HSP90 chaperone/DNA topoisomerase II/histidine kinase"/>
    <property type="match status" value="1"/>
</dbReference>
<dbReference type="InterPro" id="IPR015943">
    <property type="entry name" value="WD40/YVTN_repeat-like_dom_sf"/>
</dbReference>
<dbReference type="SMART" id="SM00342">
    <property type="entry name" value="HTH_ARAC"/>
    <property type="match status" value="1"/>
</dbReference>
<dbReference type="FunFam" id="2.60.40.10:FF:000791">
    <property type="entry name" value="Two-component system sensor histidine kinase/response regulator"/>
    <property type="match status" value="1"/>
</dbReference>
<evidence type="ECO:0000256" key="10">
    <source>
        <dbReference type="ARBA" id="ARBA00023163"/>
    </source>
</evidence>
<gene>
    <name evidence="15" type="ORF">SAMN04488524_0194</name>
</gene>
<evidence type="ECO:0000313" key="16">
    <source>
        <dbReference type="Proteomes" id="UP000192756"/>
    </source>
</evidence>
<comment type="catalytic activity">
    <reaction evidence="1">
        <text>ATP + protein L-histidine = ADP + protein N-phospho-L-histidine.</text>
        <dbReference type="EC" id="2.7.13.3"/>
    </reaction>
</comment>
<organism evidence="15 16">
    <name type="scientific">Pedobacter africanus</name>
    <dbReference type="NCBI Taxonomy" id="151894"/>
    <lineage>
        <taxon>Bacteria</taxon>
        <taxon>Pseudomonadati</taxon>
        <taxon>Bacteroidota</taxon>
        <taxon>Sphingobacteriia</taxon>
        <taxon>Sphingobacteriales</taxon>
        <taxon>Sphingobacteriaceae</taxon>
        <taxon>Pedobacter</taxon>
    </lineage>
</organism>
<dbReference type="FunFam" id="3.30.565.10:FF:000037">
    <property type="entry name" value="Hybrid sensor histidine kinase/response regulator"/>
    <property type="match status" value="1"/>
</dbReference>
<keyword evidence="3 11" id="KW-0597">Phosphoprotein</keyword>
<reference evidence="16" key="1">
    <citation type="submission" date="2017-04" db="EMBL/GenBank/DDBJ databases">
        <authorList>
            <person name="Varghese N."/>
            <person name="Submissions S."/>
        </authorList>
    </citation>
    <scope>NUCLEOTIDE SEQUENCE [LARGE SCALE GENOMIC DNA]</scope>
    <source>
        <strain evidence="16">DSM 12126</strain>
    </source>
</reference>
<feature type="domain" description="Histidine kinase" evidence="13">
    <location>
        <begin position="844"/>
        <end position="1059"/>
    </location>
</feature>
<dbReference type="EMBL" id="FWXT01000001">
    <property type="protein sequence ID" value="SMC40045.1"/>
    <property type="molecule type" value="Genomic_DNA"/>
</dbReference>
<dbReference type="SMART" id="SM00387">
    <property type="entry name" value="HATPase_c"/>
    <property type="match status" value="1"/>
</dbReference>
<evidence type="ECO:0000256" key="1">
    <source>
        <dbReference type="ARBA" id="ARBA00000085"/>
    </source>
</evidence>
<dbReference type="SMART" id="SM00388">
    <property type="entry name" value="HisKA"/>
    <property type="match status" value="1"/>
</dbReference>
<dbReference type="GO" id="GO:0000155">
    <property type="term" value="F:phosphorelay sensor kinase activity"/>
    <property type="evidence" value="ECO:0007669"/>
    <property type="project" value="InterPro"/>
</dbReference>
<dbReference type="Proteomes" id="UP000192756">
    <property type="component" value="Unassembled WGS sequence"/>
</dbReference>
<evidence type="ECO:0000256" key="9">
    <source>
        <dbReference type="ARBA" id="ARBA00023015"/>
    </source>
</evidence>
<accession>A0A1W1YV06</accession>